<gene>
    <name evidence="1" type="ORF">H0235_016335</name>
</gene>
<proteinExistence type="predicted"/>
<organism evidence="1 2">
    <name type="scientific">Vespula pensylvanica</name>
    <name type="common">Western yellow jacket</name>
    <name type="synonym">Wasp</name>
    <dbReference type="NCBI Taxonomy" id="30213"/>
    <lineage>
        <taxon>Eukaryota</taxon>
        <taxon>Metazoa</taxon>
        <taxon>Ecdysozoa</taxon>
        <taxon>Arthropoda</taxon>
        <taxon>Hexapoda</taxon>
        <taxon>Insecta</taxon>
        <taxon>Pterygota</taxon>
        <taxon>Neoptera</taxon>
        <taxon>Endopterygota</taxon>
        <taxon>Hymenoptera</taxon>
        <taxon>Apocrita</taxon>
        <taxon>Aculeata</taxon>
        <taxon>Vespoidea</taxon>
        <taxon>Vespidae</taxon>
        <taxon>Vespinae</taxon>
        <taxon>Vespula</taxon>
    </lineage>
</organism>
<accession>A0A834N6T0</accession>
<comment type="caution">
    <text evidence="1">The sequence shown here is derived from an EMBL/GenBank/DDBJ whole genome shotgun (WGS) entry which is preliminary data.</text>
</comment>
<dbReference type="EMBL" id="JACSDY010000019">
    <property type="protein sequence ID" value="KAF7398327.1"/>
    <property type="molecule type" value="Genomic_DNA"/>
</dbReference>
<name>A0A834N6T0_VESPE</name>
<sequence length="163" mass="19691">MTSTLRQRAINDLVTRNYILWNDSSRKTPFCFSTSQIRPNSFFDLTKVFSYYKILKKYSSSAAITQFTILKFHLDRAKTHRRQYLTITFPCVDHDAKQLQKLDTRFWMQEDIPQIKRNQFVTKEFEYNNHCKKYEAFDHMVRANHQFTIPLIIQFYEIIPQSN</sequence>
<evidence type="ECO:0000313" key="2">
    <source>
        <dbReference type="Proteomes" id="UP000600918"/>
    </source>
</evidence>
<reference evidence="1" key="1">
    <citation type="journal article" date="2020" name="G3 (Bethesda)">
        <title>High-Quality Assemblies for Three Invasive Social Wasps from the &lt;i&gt;Vespula&lt;/i&gt; Genus.</title>
        <authorList>
            <person name="Harrop T.W.R."/>
            <person name="Guhlin J."/>
            <person name="McLaughlin G.M."/>
            <person name="Permina E."/>
            <person name="Stockwell P."/>
            <person name="Gilligan J."/>
            <person name="Le Lec M.F."/>
            <person name="Gruber M.A.M."/>
            <person name="Quinn O."/>
            <person name="Lovegrove M."/>
            <person name="Duncan E.J."/>
            <person name="Remnant E.J."/>
            <person name="Van Eeckhoven J."/>
            <person name="Graham B."/>
            <person name="Knapp R.A."/>
            <person name="Langford K.W."/>
            <person name="Kronenberg Z."/>
            <person name="Press M.O."/>
            <person name="Eacker S.M."/>
            <person name="Wilson-Rankin E.E."/>
            <person name="Purcell J."/>
            <person name="Lester P.J."/>
            <person name="Dearden P.K."/>
        </authorList>
    </citation>
    <scope>NUCLEOTIDE SEQUENCE</scope>
    <source>
        <strain evidence="1">Volc-1</strain>
    </source>
</reference>
<dbReference type="AlphaFoldDB" id="A0A834N6T0"/>
<evidence type="ECO:0000313" key="1">
    <source>
        <dbReference type="EMBL" id="KAF7398327.1"/>
    </source>
</evidence>
<keyword evidence="2" id="KW-1185">Reference proteome</keyword>
<dbReference type="Proteomes" id="UP000600918">
    <property type="component" value="Unassembled WGS sequence"/>
</dbReference>
<protein>
    <submittedName>
        <fullName evidence="1">Uncharacterized protein</fullName>
    </submittedName>
</protein>